<reference evidence="1 2" key="1">
    <citation type="submission" date="2017-06" db="EMBL/GenBank/DDBJ databases">
        <authorList>
            <person name="Kim H.J."/>
            <person name="Triplett B.A."/>
        </authorList>
    </citation>
    <scope>NUCLEOTIDE SEQUENCE [LARGE SCALE GENOMIC DNA]</scope>
    <source>
        <strain evidence="1 2">594</strain>
    </source>
</reference>
<gene>
    <name evidence="1" type="ORF">CEE63_11555</name>
</gene>
<name>A0A246I5L8_STEMA</name>
<evidence type="ECO:0008006" key="3">
    <source>
        <dbReference type="Google" id="ProtNLM"/>
    </source>
</evidence>
<organism evidence="1 2">
    <name type="scientific">Stenotrophomonas maltophilia</name>
    <name type="common">Pseudomonas maltophilia</name>
    <name type="synonym">Xanthomonas maltophilia</name>
    <dbReference type="NCBI Taxonomy" id="40324"/>
    <lineage>
        <taxon>Bacteria</taxon>
        <taxon>Pseudomonadati</taxon>
        <taxon>Pseudomonadota</taxon>
        <taxon>Gammaproteobacteria</taxon>
        <taxon>Lysobacterales</taxon>
        <taxon>Lysobacteraceae</taxon>
        <taxon>Stenotrophomonas</taxon>
        <taxon>Stenotrophomonas maltophilia group</taxon>
    </lineage>
</organism>
<protein>
    <recommendedName>
        <fullName evidence="3">Phage gp6-like head-tail connector protein</fullName>
    </recommendedName>
</protein>
<accession>A0A246I5L8</accession>
<dbReference type="AlphaFoldDB" id="A0A246I5L8"/>
<evidence type="ECO:0000313" key="2">
    <source>
        <dbReference type="Proteomes" id="UP000197090"/>
    </source>
</evidence>
<comment type="caution">
    <text evidence="1">The sequence shown here is derived from an EMBL/GenBank/DDBJ whole genome shotgun (WGS) entry which is preliminary data.</text>
</comment>
<dbReference type="Gene3D" id="1.10.3230.30">
    <property type="entry name" value="Phage gp6-like head-tail connector protein"/>
    <property type="match status" value="1"/>
</dbReference>
<proteinExistence type="predicted"/>
<evidence type="ECO:0000313" key="1">
    <source>
        <dbReference type="EMBL" id="OWQ73784.1"/>
    </source>
</evidence>
<sequence>MAAMREFVTPADAREQMRIDSDADDRWLAIWIPAVSESVAAWLKQEWRLYVLQRDSDGELVRDSAGRPVPAEDSSGEPILHPSVIAATLLELASQYRFREGEGDNVVPADAGHGYVLSKAATAQLAPLRRTTVA</sequence>
<dbReference type="EMBL" id="NIVX01000076">
    <property type="protein sequence ID" value="OWQ73784.1"/>
    <property type="molecule type" value="Genomic_DNA"/>
</dbReference>
<dbReference type="Proteomes" id="UP000197090">
    <property type="component" value="Unassembled WGS sequence"/>
</dbReference>